<dbReference type="AlphaFoldDB" id="A0A0D0DCM4"/>
<name>A0A0D0DCM4_9AGAM</name>
<dbReference type="OrthoDB" id="2679880at2759"/>
<proteinExistence type="predicted"/>
<accession>A0A0D0DCM4</accession>
<dbReference type="InParanoid" id="A0A0D0DCM4"/>
<reference evidence="2" key="2">
    <citation type="submission" date="2015-01" db="EMBL/GenBank/DDBJ databases">
        <title>Evolutionary Origins and Diversification of the Mycorrhizal Mutualists.</title>
        <authorList>
            <consortium name="DOE Joint Genome Institute"/>
            <consortium name="Mycorrhizal Genomics Consortium"/>
            <person name="Kohler A."/>
            <person name="Kuo A."/>
            <person name="Nagy L.G."/>
            <person name="Floudas D."/>
            <person name="Copeland A."/>
            <person name="Barry K.W."/>
            <person name="Cichocki N."/>
            <person name="Veneault-Fourrey C."/>
            <person name="LaButti K."/>
            <person name="Lindquist E.A."/>
            <person name="Lipzen A."/>
            <person name="Lundell T."/>
            <person name="Morin E."/>
            <person name="Murat C."/>
            <person name="Riley R."/>
            <person name="Ohm R."/>
            <person name="Sun H."/>
            <person name="Tunlid A."/>
            <person name="Henrissat B."/>
            <person name="Grigoriev I.V."/>
            <person name="Hibbett D.S."/>
            <person name="Martin F."/>
        </authorList>
    </citation>
    <scope>NUCLEOTIDE SEQUENCE [LARGE SCALE GENOMIC DNA]</scope>
    <source>
        <strain evidence="2">Ve08.2h10</strain>
    </source>
</reference>
<dbReference type="EMBL" id="KN828329">
    <property type="protein sequence ID" value="KIK75120.1"/>
    <property type="molecule type" value="Genomic_DNA"/>
</dbReference>
<keyword evidence="2" id="KW-1185">Reference proteome</keyword>
<organism evidence="1 2">
    <name type="scientific">Paxillus rubicundulus Ve08.2h10</name>
    <dbReference type="NCBI Taxonomy" id="930991"/>
    <lineage>
        <taxon>Eukaryota</taxon>
        <taxon>Fungi</taxon>
        <taxon>Dikarya</taxon>
        <taxon>Basidiomycota</taxon>
        <taxon>Agaricomycotina</taxon>
        <taxon>Agaricomycetes</taxon>
        <taxon>Agaricomycetidae</taxon>
        <taxon>Boletales</taxon>
        <taxon>Paxilineae</taxon>
        <taxon>Paxillaceae</taxon>
        <taxon>Paxillus</taxon>
    </lineage>
</organism>
<gene>
    <name evidence="1" type="ORF">PAXRUDRAFT_19263</name>
</gene>
<dbReference type="HOGENOM" id="CLU_006344_15_2_1"/>
<evidence type="ECO:0000313" key="2">
    <source>
        <dbReference type="Proteomes" id="UP000054538"/>
    </source>
</evidence>
<evidence type="ECO:0000313" key="1">
    <source>
        <dbReference type="EMBL" id="KIK75120.1"/>
    </source>
</evidence>
<protein>
    <submittedName>
        <fullName evidence="1">Uncharacterized protein</fullName>
    </submittedName>
</protein>
<dbReference type="Proteomes" id="UP000054538">
    <property type="component" value="Unassembled WGS sequence"/>
</dbReference>
<sequence>MPNLPNLVHCFLFNQIDTDNPCDPSEIPPAHFPYFEGHISIFNSASSCFYAPSDLSGSTAYLLEQIQIIQRKWG</sequence>
<reference evidence="1 2" key="1">
    <citation type="submission" date="2014-04" db="EMBL/GenBank/DDBJ databases">
        <authorList>
            <consortium name="DOE Joint Genome Institute"/>
            <person name="Kuo A."/>
            <person name="Kohler A."/>
            <person name="Jargeat P."/>
            <person name="Nagy L.G."/>
            <person name="Floudas D."/>
            <person name="Copeland A."/>
            <person name="Barry K.W."/>
            <person name="Cichocki N."/>
            <person name="Veneault-Fourrey C."/>
            <person name="LaButti K."/>
            <person name="Lindquist E.A."/>
            <person name="Lipzen A."/>
            <person name="Lundell T."/>
            <person name="Morin E."/>
            <person name="Murat C."/>
            <person name="Sun H."/>
            <person name="Tunlid A."/>
            <person name="Henrissat B."/>
            <person name="Grigoriev I.V."/>
            <person name="Hibbett D.S."/>
            <person name="Martin F."/>
            <person name="Nordberg H.P."/>
            <person name="Cantor M.N."/>
            <person name="Hua S.X."/>
        </authorList>
    </citation>
    <scope>NUCLEOTIDE SEQUENCE [LARGE SCALE GENOMIC DNA]</scope>
    <source>
        <strain evidence="1 2">Ve08.2h10</strain>
    </source>
</reference>